<dbReference type="Pfam" id="PF00448">
    <property type="entry name" value="SRP54"/>
    <property type="match status" value="1"/>
</dbReference>
<sequence length="334" mass="38529">MIIKKYIVNDMKEAIIRAKYELGKDAVIISQRTVKVGKWYNLRKKKQLEVTVAVEENIVTKNNNINSIQNEYKETDMGQSIETDFIYEKASDIIKNKLVSYCDLYEIEDNKLTIEEKKNFLNLVLKNNCFEKKLELERINVFMGPTGVGKTTTIAKIAAKEHLVNKRNVGLVTMDTYRIGAVEQLKTYANILDAPFEVVNSPDEMAYKINKLKDCDMILIDTLGTSQRNKGKLIDIKDYLDAIEGEFNKYLVLSVSTDKDTIYSILDRYKLLNYDGLILTKFDEVTVLTNFWSIIENNTLPVQYFCFGQDVPDDIKDATLENLLDYIEENFTYA</sequence>
<accession>A0A926IJT7</accession>
<dbReference type="SMART" id="SM00962">
    <property type="entry name" value="SRP54"/>
    <property type="match status" value="1"/>
</dbReference>
<dbReference type="FunFam" id="3.40.50.300:FF:000695">
    <property type="entry name" value="Flagellar biosynthesis regulator FlhF"/>
    <property type="match status" value="1"/>
</dbReference>
<keyword evidence="4" id="KW-0813">Transport</keyword>
<feature type="domain" description="SRP54-type proteins GTP-binding" evidence="14">
    <location>
        <begin position="137"/>
        <end position="329"/>
    </location>
</feature>
<evidence type="ECO:0000313" key="15">
    <source>
        <dbReference type="EMBL" id="MBC8588344.1"/>
    </source>
</evidence>
<evidence type="ECO:0000256" key="3">
    <source>
        <dbReference type="ARBA" id="ARBA00014919"/>
    </source>
</evidence>
<dbReference type="Proteomes" id="UP000601171">
    <property type="component" value="Unassembled WGS sequence"/>
</dbReference>
<keyword evidence="11" id="KW-1006">Bacterial flagellum protein export</keyword>
<reference evidence="15" key="1">
    <citation type="submission" date="2020-08" db="EMBL/GenBank/DDBJ databases">
        <title>Genome public.</title>
        <authorList>
            <person name="Liu C."/>
            <person name="Sun Q."/>
        </authorList>
    </citation>
    <scope>NUCLEOTIDE SEQUENCE</scope>
    <source>
        <strain evidence="15">BX21</strain>
    </source>
</reference>
<evidence type="ECO:0000256" key="7">
    <source>
        <dbReference type="ARBA" id="ARBA00022795"/>
    </source>
</evidence>
<comment type="caution">
    <text evidence="15">The sequence shown here is derived from an EMBL/GenBank/DDBJ whole genome shotgun (WGS) entry which is preliminary data.</text>
</comment>
<keyword evidence="16" id="KW-1185">Reference proteome</keyword>
<organism evidence="15 16">
    <name type="scientific">Paratissierella segnis</name>
    <dbReference type="NCBI Taxonomy" id="2763679"/>
    <lineage>
        <taxon>Bacteria</taxon>
        <taxon>Bacillati</taxon>
        <taxon>Bacillota</taxon>
        <taxon>Tissierellia</taxon>
        <taxon>Tissierellales</taxon>
        <taxon>Tissierellaceae</taxon>
        <taxon>Paratissierella</taxon>
    </lineage>
</organism>
<evidence type="ECO:0000256" key="5">
    <source>
        <dbReference type="ARBA" id="ARBA00022475"/>
    </source>
</evidence>
<dbReference type="InterPro" id="IPR047040">
    <property type="entry name" value="FlhF__GTPase_dom"/>
</dbReference>
<evidence type="ECO:0000259" key="14">
    <source>
        <dbReference type="SMART" id="SM00962"/>
    </source>
</evidence>
<evidence type="ECO:0000256" key="10">
    <source>
        <dbReference type="ARBA" id="ARBA00023136"/>
    </source>
</evidence>
<keyword evidence="5" id="KW-1003">Cell membrane</keyword>
<evidence type="ECO:0000256" key="2">
    <source>
        <dbReference type="ARBA" id="ARBA00008531"/>
    </source>
</evidence>
<comment type="subcellular location">
    <subcellularLocation>
        <location evidence="1">Cell membrane</location>
        <topology evidence="1">Peripheral membrane protein</topology>
        <orientation evidence="1">Cytoplasmic side</orientation>
    </subcellularLocation>
</comment>
<dbReference type="GO" id="GO:0044781">
    <property type="term" value="P:bacterial-type flagellum organization"/>
    <property type="evidence" value="ECO:0007669"/>
    <property type="project" value="UniProtKB-KW"/>
</dbReference>
<dbReference type="InterPro" id="IPR000897">
    <property type="entry name" value="SRP54_GTPase_dom"/>
</dbReference>
<dbReference type="Gene3D" id="1.20.120.1380">
    <property type="entry name" value="Flagellar FlhF biosynthesis protein, N domain"/>
    <property type="match status" value="1"/>
</dbReference>
<dbReference type="GO" id="GO:0015031">
    <property type="term" value="P:protein transport"/>
    <property type="evidence" value="ECO:0007669"/>
    <property type="project" value="UniProtKB-KW"/>
</dbReference>
<evidence type="ECO:0000256" key="6">
    <source>
        <dbReference type="ARBA" id="ARBA00022741"/>
    </source>
</evidence>
<keyword evidence="6" id="KW-0547">Nucleotide-binding</keyword>
<comment type="function">
    <text evidence="12">Necessary for flagellar biosynthesis. May be involved in translocation of the flagellum.</text>
</comment>
<evidence type="ECO:0000256" key="9">
    <source>
        <dbReference type="ARBA" id="ARBA00023134"/>
    </source>
</evidence>
<evidence type="ECO:0000256" key="1">
    <source>
        <dbReference type="ARBA" id="ARBA00004413"/>
    </source>
</evidence>
<evidence type="ECO:0000256" key="8">
    <source>
        <dbReference type="ARBA" id="ARBA00022927"/>
    </source>
</evidence>
<dbReference type="PANTHER" id="PTHR43134:SF3">
    <property type="entry name" value="FLAGELLAR BIOSYNTHESIS PROTEIN FLHF"/>
    <property type="match status" value="1"/>
</dbReference>
<keyword evidence="8" id="KW-0653">Protein transport</keyword>
<evidence type="ECO:0000256" key="13">
    <source>
        <dbReference type="ARBA" id="ARBA00030866"/>
    </source>
</evidence>
<comment type="similarity">
    <text evidence="2">Belongs to the GTP-binding SRP family.</text>
</comment>
<keyword evidence="10" id="KW-0472">Membrane</keyword>
<dbReference type="CDD" id="cd17873">
    <property type="entry name" value="FlhF"/>
    <property type="match status" value="1"/>
</dbReference>
<dbReference type="AlphaFoldDB" id="A0A926IJT7"/>
<dbReference type="Gene3D" id="3.40.50.300">
    <property type="entry name" value="P-loop containing nucleotide triphosphate hydrolases"/>
    <property type="match status" value="1"/>
</dbReference>
<evidence type="ECO:0000313" key="16">
    <source>
        <dbReference type="Proteomes" id="UP000601171"/>
    </source>
</evidence>
<evidence type="ECO:0000256" key="12">
    <source>
        <dbReference type="ARBA" id="ARBA00025337"/>
    </source>
</evidence>
<dbReference type="GO" id="GO:0006614">
    <property type="term" value="P:SRP-dependent cotranslational protein targeting to membrane"/>
    <property type="evidence" value="ECO:0007669"/>
    <property type="project" value="InterPro"/>
</dbReference>
<protein>
    <recommendedName>
        <fullName evidence="3">Flagellar biosynthesis protein FlhF</fullName>
    </recommendedName>
    <alternativeName>
        <fullName evidence="13">Flagella-associated GTP-binding protein</fullName>
    </alternativeName>
</protein>
<dbReference type="GO" id="GO:0005525">
    <property type="term" value="F:GTP binding"/>
    <property type="evidence" value="ECO:0007669"/>
    <property type="project" value="UniProtKB-KW"/>
</dbReference>
<gene>
    <name evidence="15" type="ORF">H8707_08830</name>
</gene>
<dbReference type="GO" id="GO:0005886">
    <property type="term" value="C:plasma membrane"/>
    <property type="evidence" value="ECO:0007669"/>
    <property type="project" value="UniProtKB-SubCell"/>
</dbReference>
<name>A0A926IJT7_9FIRM</name>
<dbReference type="RefSeq" id="WP_262429792.1">
    <property type="nucleotide sequence ID" value="NZ_JACRTG010000018.1"/>
</dbReference>
<evidence type="ECO:0000256" key="11">
    <source>
        <dbReference type="ARBA" id="ARBA00023225"/>
    </source>
</evidence>
<dbReference type="GO" id="GO:0005047">
    <property type="term" value="F:signal recognition particle binding"/>
    <property type="evidence" value="ECO:0007669"/>
    <property type="project" value="TreeGrafter"/>
</dbReference>
<keyword evidence="7" id="KW-1005">Bacterial flagellum biogenesis</keyword>
<proteinExistence type="inferred from homology"/>
<dbReference type="InterPro" id="IPR027417">
    <property type="entry name" value="P-loop_NTPase"/>
</dbReference>
<dbReference type="GO" id="GO:0003924">
    <property type="term" value="F:GTPase activity"/>
    <property type="evidence" value="ECO:0007669"/>
    <property type="project" value="InterPro"/>
</dbReference>
<dbReference type="PANTHER" id="PTHR43134">
    <property type="entry name" value="SIGNAL RECOGNITION PARTICLE RECEPTOR SUBUNIT ALPHA"/>
    <property type="match status" value="1"/>
</dbReference>
<keyword evidence="9" id="KW-0342">GTP-binding</keyword>
<dbReference type="EMBL" id="JACRTG010000018">
    <property type="protein sequence ID" value="MBC8588344.1"/>
    <property type="molecule type" value="Genomic_DNA"/>
</dbReference>
<evidence type="ECO:0000256" key="4">
    <source>
        <dbReference type="ARBA" id="ARBA00022448"/>
    </source>
</evidence>
<dbReference type="SUPFAM" id="SSF52540">
    <property type="entry name" value="P-loop containing nucleoside triphosphate hydrolases"/>
    <property type="match status" value="1"/>
</dbReference>